<proteinExistence type="inferred from homology"/>
<keyword evidence="4 7" id="KW-0133">Cell shape</keyword>
<feature type="active site" description="Nucleophile" evidence="7">
    <location>
        <position position="159"/>
    </location>
</feature>
<comment type="caution">
    <text evidence="9">The sequence shown here is derived from an EMBL/GenBank/DDBJ whole genome shotgun (WGS) entry which is preliminary data.</text>
</comment>
<reference evidence="9" key="1">
    <citation type="submission" date="2022-12" db="EMBL/GenBank/DDBJ databases">
        <title>Paracoccus sp. EF6 isolated from a lake water.</title>
        <authorList>
            <person name="Liu H."/>
        </authorList>
    </citation>
    <scope>NUCLEOTIDE SEQUENCE</scope>
    <source>
        <strain evidence="9">EF6</strain>
    </source>
</reference>
<comment type="pathway">
    <text evidence="1 7">Cell wall biogenesis; peptidoglycan biosynthesis.</text>
</comment>
<protein>
    <submittedName>
        <fullName evidence="9">L,D-transpeptidase family protein</fullName>
    </submittedName>
</protein>
<organism evidence="9 10">
    <name type="scientific">Paracoccus benzoatiresistens</name>
    <dbReference type="NCBI Taxonomy" id="2997341"/>
    <lineage>
        <taxon>Bacteria</taxon>
        <taxon>Pseudomonadati</taxon>
        <taxon>Pseudomonadota</taxon>
        <taxon>Alphaproteobacteria</taxon>
        <taxon>Rhodobacterales</taxon>
        <taxon>Paracoccaceae</taxon>
        <taxon>Paracoccus</taxon>
    </lineage>
</organism>
<evidence type="ECO:0000313" key="10">
    <source>
        <dbReference type="Proteomes" id="UP001149822"/>
    </source>
</evidence>
<evidence type="ECO:0000256" key="3">
    <source>
        <dbReference type="ARBA" id="ARBA00022679"/>
    </source>
</evidence>
<dbReference type="Gene3D" id="2.40.440.10">
    <property type="entry name" value="L,D-transpeptidase catalytic domain-like"/>
    <property type="match status" value="1"/>
</dbReference>
<feature type="active site" description="Proton donor/acceptor" evidence="7">
    <location>
        <position position="139"/>
    </location>
</feature>
<keyword evidence="10" id="KW-1185">Reference proteome</keyword>
<feature type="domain" description="L,D-TPase catalytic" evidence="8">
    <location>
        <begin position="49"/>
        <end position="183"/>
    </location>
</feature>
<comment type="similarity">
    <text evidence="2">Belongs to the YkuD family.</text>
</comment>
<sequence length="184" mass="19865">MRLIARLFSALTALCLLGAAWIILAPQPRSLAPVPRVPSLTVPLTGPVDHIVIHKSARRMTAFRDGKPLKTYRVALGFAPDGDKRRQGDGRTPEGRFTIDRVNPGSAYHLSLGLDYPRPQDRARAAAEGIDPGGDIFIHGQPNGRPDGETLPGDWTAGCIAVSDTEIRELYAAARVGTTVEIRP</sequence>
<dbReference type="PROSITE" id="PS52029">
    <property type="entry name" value="LD_TPASE"/>
    <property type="match status" value="1"/>
</dbReference>
<dbReference type="Pfam" id="PF03734">
    <property type="entry name" value="YkuD"/>
    <property type="match status" value="1"/>
</dbReference>
<name>A0ABT4J6J4_9RHOB</name>
<evidence type="ECO:0000256" key="4">
    <source>
        <dbReference type="ARBA" id="ARBA00022960"/>
    </source>
</evidence>
<keyword evidence="3" id="KW-0808">Transferase</keyword>
<dbReference type="PANTHER" id="PTHR36699:SF1">
    <property type="entry name" value="L,D-TRANSPEPTIDASE YAFK-RELATED"/>
    <property type="match status" value="1"/>
</dbReference>
<dbReference type="CDD" id="cd16913">
    <property type="entry name" value="YkuD_like"/>
    <property type="match status" value="1"/>
</dbReference>
<keyword evidence="6 7" id="KW-0961">Cell wall biogenesis/degradation</keyword>
<evidence type="ECO:0000256" key="2">
    <source>
        <dbReference type="ARBA" id="ARBA00005992"/>
    </source>
</evidence>
<keyword evidence="5 7" id="KW-0573">Peptidoglycan synthesis</keyword>
<evidence type="ECO:0000256" key="5">
    <source>
        <dbReference type="ARBA" id="ARBA00022984"/>
    </source>
</evidence>
<dbReference type="InterPro" id="IPR005490">
    <property type="entry name" value="LD_TPept_cat_dom"/>
</dbReference>
<evidence type="ECO:0000313" key="9">
    <source>
        <dbReference type="EMBL" id="MCZ0962749.1"/>
    </source>
</evidence>
<evidence type="ECO:0000256" key="7">
    <source>
        <dbReference type="PROSITE-ProRule" id="PRU01373"/>
    </source>
</evidence>
<evidence type="ECO:0000256" key="1">
    <source>
        <dbReference type="ARBA" id="ARBA00004752"/>
    </source>
</evidence>
<dbReference type="Proteomes" id="UP001149822">
    <property type="component" value="Unassembled WGS sequence"/>
</dbReference>
<accession>A0ABT4J6J4</accession>
<dbReference type="SUPFAM" id="SSF141523">
    <property type="entry name" value="L,D-transpeptidase catalytic domain-like"/>
    <property type="match status" value="1"/>
</dbReference>
<evidence type="ECO:0000259" key="8">
    <source>
        <dbReference type="PROSITE" id="PS52029"/>
    </source>
</evidence>
<dbReference type="PANTHER" id="PTHR36699">
    <property type="entry name" value="LD-TRANSPEPTIDASE"/>
    <property type="match status" value="1"/>
</dbReference>
<dbReference type="InterPro" id="IPR038063">
    <property type="entry name" value="Transpep_catalytic_dom"/>
</dbReference>
<dbReference type="RefSeq" id="WP_268942797.1">
    <property type="nucleotide sequence ID" value="NZ_JAPTYD010000022.1"/>
</dbReference>
<evidence type="ECO:0000256" key="6">
    <source>
        <dbReference type="ARBA" id="ARBA00023316"/>
    </source>
</evidence>
<dbReference type="EMBL" id="JAPTYD010000022">
    <property type="protein sequence ID" value="MCZ0962749.1"/>
    <property type="molecule type" value="Genomic_DNA"/>
</dbReference>
<gene>
    <name evidence="9" type="ORF">OU682_14105</name>
</gene>